<protein>
    <recommendedName>
        <fullName evidence="4">Excreted virulence factor EspC, type VII ESX diderm</fullName>
    </recommendedName>
</protein>
<organism evidence="2 3">
    <name type="scientific">Saccharomonospora xinjiangensis XJ-54</name>
    <dbReference type="NCBI Taxonomy" id="882086"/>
    <lineage>
        <taxon>Bacteria</taxon>
        <taxon>Bacillati</taxon>
        <taxon>Actinomycetota</taxon>
        <taxon>Actinomycetes</taxon>
        <taxon>Pseudonocardiales</taxon>
        <taxon>Pseudonocardiaceae</taxon>
        <taxon>Saccharomonospora</taxon>
    </lineage>
</organism>
<dbReference type="Pfam" id="PF10824">
    <property type="entry name" value="T7SS_ESX_EspC"/>
    <property type="match status" value="1"/>
</dbReference>
<gene>
    <name evidence="2" type="ORF">SacxiDRAFT_1933</name>
</gene>
<dbReference type="EMBL" id="JH636049">
    <property type="protein sequence ID" value="EID54170.1"/>
    <property type="molecule type" value="Genomic_DNA"/>
</dbReference>
<evidence type="ECO:0000313" key="2">
    <source>
        <dbReference type="EMBL" id="EID54170.1"/>
    </source>
</evidence>
<dbReference type="OrthoDB" id="3557316at2"/>
<dbReference type="GO" id="GO:0009306">
    <property type="term" value="P:protein secretion"/>
    <property type="evidence" value="ECO:0007669"/>
    <property type="project" value="InterPro"/>
</dbReference>
<keyword evidence="3" id="KW-1185">Reference proteome</keyword>
<evidence type="ECO:0000313" key="3">
    <source>
        <dbReference type="Proteomes" id="UP000004691"/>
    </source>
</evidence>
<accession>I0V217</accession>
<feature type="region of interest" description="Disordered" evidence="1">
    <location>
        <begin position="87"/>
        <end position="115"/>
    </location>
</feature>
<evidence type="ECO:0008006" key="4">
    <source>
        <dbReference type="Google" id="ProtNLM"/>
    </source>
</evidence>
<dbReference type="STRING" id="882086.SacxiDRAFT_1933"/>
<name>I0V217_9PSEU</name>
<dbReference type="AlphaFoldDB" id="I0V217"/>
<reference evidence="2 3" key="1">
    <citation type="submission" date="2012-01" db="EMBL/GenBank/DDBJ databases">
        <title>Improved High-Quality Draft sequence of Saccharomonospora xinjiangensis XJ-54.</title>
        <authorList>
            <consortium name="US DOE Joint Genome Institute"/>
            <person name="Lucas S."/>
            <person name="Han J."/>
            <person name="Lapidus A."/>
            <person name="Cheng J.-F."/>
            <person name="Goodwin L."/>
            <person name="Pitluck S."/>
            <person name="Peters L."/>
            <person name="Mikhailova N."/>
            <person name="Teshima H."/>
            <person name="Detter J.C."/>
            <person name="Han C."/>
            <person name="Tapia R."/>
            <person name="Land M."/>
            <person name="Hauser L."/>
            <person name="Kyrpides N."/>
            <person name="Ivanova N."/>
            <person name="Pagani I."/>
            <person name="Brambilla E.-M."/>
            <person name="Klenk H.-P."/>
            <person name="Woyke T."/>
        </authorList>
    </citation>
    <scope>NUCLEOTIDE SEQUENCE [LARGE SCALE GENOMIC DNA]</scope>
    <source>
        <strain evidence="2 3">XJ-54</strain>
    </source>
</reference>
<dbReference type="RefSeq" id="WP_006238319.1">
    <property type="nucleotide sequence ID" value="NZ_JH636049.1"/>
</dbReference>
<dbReference type="InterPro" id="IPR022536">
    <property type="entry name" value="EspC"/>
</dbReference>
<proteinExistence type="predicted"/>
<dbReference type="HOGENOM" id="CLU_168298_2_0_11"/>
<evidence type="ECO:0000256" key="1">
    <source>
        <dbReference type="SAM" id="MobiDB-lite"/>
    </source>
</evidence>
<dbReference type="Proteomes" id="UP000004691">
    <property type="component" value="Unassembled WGS sequence"/>
</dbReference>
<sequence length="115" mass="12405">MGAPGYQVDPQKLRDHAGTIATIKAEVAEAGQAGHYVSGLDDAYGAILRMMYLPTALKDAQERVAGLIDSVGTQLEGLSDKLSTAAEKYETGEKESQERLKRPKDDIDRTDIIAV</sequence>